<name>A0AAN6QH57_9PEZI</name>
<dbReference type="PANTHER" id="PTHR24223:SF269">
    <property type="entry name" value="ABC MULTIDRUG TRANSPORTER (EUROFUNG)-RELATED"/>
    <property type="match status" value="1"/>
</dbReference>
<dbReference type="Pfam" id="PF24357">
    <property type="entry name" value="TMD0_ABC"/>
    <property type="match status" value="1"/>
</dbReference>
<feature type="domain" description="ABC transporter" evidence="14">
    <location>
        <begin position="1223"/>
        <end position="1454"/>
    </location>
</feature>
<evidence type="ECO:0000259" key="14">
    <source>
        <dbReference type="PROSITE" id="PS50893"/>
    </source>
</evidence>
<evidence type="ECO:0000313" key="16">
    <source>
        <dbReference type="EMBL" id="KAK4110162.1"/>
    </source>
</evidence>
<dbReference type="FunFam" id="3.40.50.300:FF:001854">
    <property type="entry name" value="ABC multidrug transporter (Eurofung)"/>
    <property type="match status" value="1"/>
</dbReference>
<keyword evidence="17" id="KW-1185">Reference proteome</keyword>
<evidence type="ECO:0000256" key="6">
    <source>
        <dbReference type="ARBA" id="ARBA00022741"/>
    </source>
</evidence>
<dbReference type="CDD" id="cd03250">
    <property type="entry name" value="ABCC_MRP_domain1"/>
    <property type="match status" value="1"/>
</dbReference>
<dbReference type="FunFam" id="1.20.1560.10:FF:000055">
    <property type="entry name" value="ABC multidrug transporter (Eurofung)"/>
    <property type="match status" value="1"/>
</dbReference>
<evidence type="ECO:0000256" key="8">
    <source>
        <dbReference type="ARBA" id="ARBA00022989"/>
    </source>
</evidence>
<keyword evidence="6" id="KW-0547">Nucleotide-binding</keyword>
<evidence type="ECO:0000313" key="17">
    <source>
        <dbReference type="Proteomes" id="UP001302812"/>
    </source>
</evidence>
<dbReference type="RefSeq" id="XP_064667732.1">
    <property type="nucleotide sequence ID" value="XM_064811994.1"/>
</dbReference>
<keyword evidence="4" id="KW-1003">Cell membrane</keyword>
<feature type="transmembrane region" description="Helical" evidence="13">
    <location>
        <begin position="1017"/>
        <end position="1037"/>
    </location>
</feature>
<dbReference type="Pfam" id="PF00005">
    <property type="entry name" value="ABC_tran"/>
    <property type="match status" value="2"/>
</dbReference>
<protein>
    <submittedName>
        <fullName evidence="16">P-loop containing nucleoside triphosphate hydrolase protein</fullName>
    </submittedName>
</protein>
<comment type="similarity">
    <text evidence="2">Belongs to the ABC transporter superfamily. ABCC family. Conjugate transporter (TC 3.A.1.208) subfamily.</text>
</comment>
<dbReference type="InterPro" id="IPR036640">
    <property type="entry name" value="ABC1_TM_sf"/>
</dbReference>
<dbReference type="PROSITE" id="PS00211">
    <property type="entry name" value="ABC_TRANSPORTER_1"/>
    <property type="match status" value="2"/>
</dbReference>
<dbReference type="SUPFAM" id="SSF52540">
    <property type="entry name" value="P-loop containing nucleoside triphosphate hydrolases"/>
    <property type="match status" value="2"/>
</dbReference>
<keyword evidence="16" id="KW-0378">Hydrolase</keyword>
<keyword evidence="7" id="KW-0067">ATP-binding</keyword>
<sequence>MAEPSASACARIDDSFGPHALDCRGGFDFTLLFEETILGILPHAFVLLILPLRLWFLWLRTKKVECSGIHIATVKITAWVALAALNLAALVLWTNPSAVSTRASVPAAAVKAVSALGFSLLSYAEHTRTVRPSSILSVFSFFTLLFDVALARTLCLRADDEINDTIGYISIAAVAVKASVLVFEALDKRQSLRPAYQGYPPEATSGIYNRAFFWWLNPLFRKGFKRVLDVDELFALDKHLISSYWEKRFLAGWSPAAGKSPYSLLVSSFVILKRHLLHTILPRACLTALIFCQPFLINRTILLTEEPVNNDTSQAGYGLIGAYLLVYAGIAVAMGQYQHRTYRTITMVRAGLVSIIYRKTGSLQLGDVDPASSMTLMSADMERIVQGWQTMHEIWANLIEVAVAIYLLEQQLGVACVVPVAVSIVSLLGSMIAMNFIMSRQAMWLEAIERRISATSAMLASMKGIKMCGLKDTLINSLQALRVDELHISKRFRKLLIWNMVFAYVTQVFAPVLTFAVFSVRARDTGDMTLDTARVFTSLSLFALLSEPLASLVMSLATFLGAAGSFTRIQQFLQSSERVDTRKLTKSAADAIKVEGAAFSWDATKEPQLIGVTLTIPWKKLTMIVGPVGCGKTTLLHALLGEIPLLEGSVKLGSRSIAYCAQNPWHGNGTIREAIVSGAFFDEKWYERVVRDCALTRDLEELPMGDSTRIGSGGIALSGGQSQRIALARAIYARRDILILDDVLSGLDTSTENHVFENLLGNHGILRELGTTVVLVSSSAKRLPYSDHIICLGADGKLSGEGSFADLNNAGGFVNSLSLSRTEKGQESNDATSKVHRGSFIQRDKPVEGVLLYSKEKQKRSSETSRSSSETLGGSPHDAEAQMSRQTGDMQIYLYYVKSVGLWASLIFVVAIAGFVFCISFPNVWVQWWAADNEARPNSRLDYWLGVYAALGGAAIVCLSVSCWQIFITMVPRTGERFHLAMLKTVLSAPMTFFVNTDSGVTINRFSQDLQLIDMELPIAALNTFTTFILCIAQMALIGYGSIYAAVSFPIVLFILYLIQKVYLRTSRQLRLMDLETKAPLYGLFEESLRGLATIRALGWQQTFQEKNHVLLDRSQRPFYLLFAVQRWLTLVLDLLIAGVAVLLIILVVELRGTVSAGGVGLALVGVIQFSQNVKLLVTFWTTLETHIGSVARIKNFTETTKAEDQPGENSMPPADWPSAGAIELRNLSAAYGTTDNLVLKDVTLSIKAGEKIGICGRTGSGKTSLIMSLFRLVDVQGGSISVDGLDLASLPREQVRRRIVGVPQQAFLLKGSVRLNADPTGEASDEAILDALESVQLSDLVEKHGGLDADIDALNLSSGQQQLFSLARALLRPSSILILDEATSSIDVKTEEVMQRLIRKRFANRTIIAVAHKLDTIMDFDKVAVLDAGRLVEFDSPYALLEKPQSAFSKLYNASVSSDVDAF</sequence>
<evidence type="ECO:0000256" key="5">
    <source>
        <dbReference type="ARBA" id="ARBA00022692"/>
    </source>
</evidence>
<comment type="subcellular location">
    <subcellularLocation>
        <location evidence="1">Cell membrane</location>
        <topology evidence="1">Multi-pass membrane protein</topology>
    </subcellularLocation>
</comment>
<dbReference type="GO" id="GO:0005524">
    <property type="term" value="F:ATP binding"/>
    <property type="evidence" value="ECO:0007669"/>
    <property type="project" value="UniProtKB-KW"/>
</dbReference>
<keyword evidence="10" id="KW-0325">Glycoprotein</keyword>
<evidence type="ECO:0000256" key="1">
    <source>
        <dbReference type="ARBA" id="ARBA00004651"/>
    </source>
</evidence>
<dbReference type="PROSITE" id="PS50893">
    <property type="entry name" value="ABC_TRANSPORTER_2"/>
    <property type="match status" value="2"/>
</dbReference>
<feature type="domain" description="ABC transporter" evidence="14">
    <location>
        <begin position="592"/>
        <end position="820"/>
    </location>
</feature>
<gene>
    <name evidence="16" type="ORF">N656DRAFT_714689</name>
</gene>
<reference evidence="16" key="2">
    <citation type="submission" date="2023-05" db="EMBL/GenBank/DDBJ databases">
        <authorList>
            <consortium name="Lawrence Berkeley National Laboratory"/>
            <person name="Steindorff A."/>
            <person name="Hensen N."/>
            <person name="Bonometti L."/>
            <person name="Westerberg I."/>
            <person name="Brannstrom I.O."/>
            <person name="Guillou S."/>
            <person name="Cros-Aarteil S."/>
            <person name="Calhoun S."/>
            <person name="Haridas S."/>
            <person name="Kuo A."/>
            <person name="Mondo S."/>
            <person name="Pangilinan J."/>
            <person name="Riley R."/>
            <person name="Labutti K."/>
            <person name="Andreopoulos B."/>
            <person name="Lipzen A."/>
            <person name="Chen C."/>
            <person name="Yanf M."/>
            <person name="Daum C."/>
            <person name="Ng V."/>
            <person name="Clum A."/>
            <person name="Ohm R."/>
            <person name="Martin F."/>
            <person name="Silar P."/>
            <person name="Natvig D."/>
            <person name="Lalanne C."/>
            <person name="Gautier V."/>
            <person name="Ament-Velasquez S.L."/>
            <person name="Kruys A."/>
            <person name="Hutchinson M.I."/>
            <person name="Powell A.J."/>
            <person name="Barry K."/>
            <person name="Miller A.N."/>
            <person name="Grigoriev I.V."/>
            <person name="Debuchy R."/>
            <person name="Gladieux P."/>
            <person name="Thoren M.H."/>
            <person name="Johannesson H."/>
        </authorList>
    </citation>
    <scope>NUCLEOTIDE SEQUENCE</scope>
    <source>
        <strain evidence="16">CBS 508.74</strain>
    </source>
</reference>
<feature type="transmembrane region" description="Helical" evidence="13">
    <location>
        <begin position="539"/>
        <end position="563"/>
    </location>
</feature>
<evidence type="ECO:0000256" key="7">
    <source>
        <dbReference type="ARBA" id="ARBA00022840"/>
    </source>
</evidence>
<proteinExistence type="inferred from homology"/>
<dbReference type="SUPFAM" id="SSF90123">
    <property type="entry name" value="ABC transporter transmembrane region"/>
    <property type="match status" value="2"/>
</dbReference>
<feature type="transmembrane region" description="Helical" evidence="13">
    <location>
        <begin position="945"/>
        <end position="967"/>
    </location>
</feature>
<dbReference type="EMBL" id="MU853352">
    <property type="protein sequence ID" value="KAK4110162.1"/>
    <property type="molecule type" value="Genomic_DNA"/>
</dbReference>
<feature type="transmembrane region" description="Helical" evidence="13">
    <location>
        <begin position="317"/>
        <end position="337"/>
    </location>
</feature>
<dbReference type="CDD" id="cd18580">
    <property type="entry name" value="ABC_6TM_ABCC_D2"/>
    <property type="match status" value="1"/>
</dbReference>
<dbReference type="CDD" id="cd18579">
    <property type="entry name" value="ABC_6TM_ABCC_D1"/>
    <property type="match status" value="1"/>
</dbReference>
<feature type="region of interest" description="Disordered" evidence="12">
    <location>
        <begin position="855"/>
        <end position="881"/>
    </location>
</feature>
<feature type="domain" description="ABC transmembrane type-1" evidence="15">
    <location>
        <begin position="906"/>
        <end position="1186"/>
    </location>
</feature>
<dbReference type="InterPro" id="IPR027417">
    <property type="entry name" value="P-loop_NTPase"/>
</dbReference>
<evidence type="ECO:0000256" key="3">
    <source>
        <dbReference type="ARBA" id="ARBA00022448"/>
    </source>
</evidence>
<feature type="transmembrane region" description="Helical" evidence="13">
    <location>
        <begin position="900"/>
        <end position="925"/>
    </location>
</feature>
<comment type="function">
    <text evidence="11">ABC-type transporter; part of the gene cluster that mediates the biosynthesis of the phomopsins, a group of hexapeptide mycotoxins which infects lupins and causes lupinosis disease in livestock.</text>
</comment>
<evidence type="ECO:0000256" key="10">
    <source>
        <dbReference type="ARBA" id="ARBA00023180"/>
    </source>
</evidence>
<dbReference type="InterPro" id="IPR003593">
    <property type="entry name" value="AAA+_ATPase"/>
</dbReference>
<evidence type="ECO:0000259" key="15">
    <source>
        <dbReference type="PROSITE" id="PS50929"/>
    </source>
</evidence>
<dbReference type="InterPro" id="IPR044726">
    <property type="entry name" value="ABCC_6TM_D2"/>
</dbReference>
<dbReference type="GO" id="GO:0140359">
    <property type="term" value="F:ABC-type transporter activity"/>
    <property type="evidence" value="ECO:0007669"/>
    <property type="project" value="InterPro"/>
</dbReference>
<dbReference type="GeneID" id="89936119"/>
<dbReference type="Gene3D" id="3.40.50.300">
    <property type="entry name" value="P-loop containing nucleotide triphosphate hydrolases"/>
    <property type="match status" value="2"/>
</dbReference>
<dbReference type="SMART" id="SM00382">
    <property type="entry name" value="AAA"/>
    <property type="match status" value="2"/>
</dbReference>
<dbReference type="FunFam" id="1.20.1560.10:FF:000066">
    <property type="entry name" value="ABC multidrug transporter (Eurofung)"/>
    <property type="match status" value="1"/>
</dbReference>
<feature type="transmembrane region" description="Helical" evidence="13">
    <location>
        <begin position="37"/>
        <end position="59"/>
    </location>
</feature>
<dbReference type="Gene3D" id="1.20.1560.10">
    <property type="entry name" value="ABC transporter type 1, transmembrane domain"/>
    <property type="match status" value="2"/>
</dbReference>
<keyword evidence="9 13" id="KW-0472">Membrane</keyword>
<dbReference type="InterPro" id="IPR044746">
    <property type="entry name" value="ABCC_6TM_D1"/>
</dbReference>
<reference evidence="16" key="1">
    <citation type="journal article" date="2023" name="Mol. Phylogenet. Evol.">
        <title>Genome-scale phylogeny and comparative genomics of the fungal order Sordariales.</title>
        <authorList>
            <person name="Hensen N."/>
            <person name="Bonometti L."/>
            <person name="Westerberg I."/>
            <person name="Brannstrom I.O."/>
            <person name="Guillou S."/>
            <person name="Cros-Aarteil S."/>
            <person name="Calhoun S."/>
            <person name="Haridas S."/>
            <person name="Kuo A."/>
            <person name="Mondo S."/>
            <person name="Pangilinan J."/>
            <person name="Riley R."/>
            <person name="LaButti K."/>
            <person name="Andreopoulos B."/>
            <person name="Lipzen A."/>
            <person name="Chen C."/>
            <person name="Yan M."/>
            <person name="Daum C."/>
            <person name="Ng V."/>
            <person name="Clum A."/>
            <person name="Steindorff A."/>
            <person name="Ohm R.A."/>
            <person name="Martin F."/>
            <person name="Silar P."/>
            <person name="Natvig D.O."/>
            <person name="Lalanne C."/>
            <person name="Gautier V."/>
            <person name="Ament-Velasquez S.L."/>
            <person name="Kruys A."/>
            <person name="Hutchinson M.I."/>
            <person name="Powell A.J."/>
            <person name="Barry K."/>
            <person name="Miller A.N."/>
            <person name="Grigoriev I.V."/>
            <person name="Debuchy R."/>
            <person name="Gladieux P."/>
            <person name="Hiltunen Thoren M."/>
            <person name="Johannesson H."/>
        </authorList>
    </citation>
    <scope>NUCLEOTIDE SEQUENCE</scope>
    <source>
        <strain evidence="16">CBS 508.74</strain>
    </source>
</reference>
<feature type="transmembrane region" description="Helical" evidence="13">
    <location>
        <begin position="1043"/>
        <end position="1064"/>
    </location>
</feature>
<dbReference type="InterPro" id="IPR011527">
    <property type="entry name" value="ABC1_TM_dom"/>
</dbReference>
<feature type="transmembrane region" description="Helical" evidence="13">
    <location>
        <begin position="105"/>
        <end position="123"/>
    </location>
</feature>
<dbReference type="GO" id="GO:0016887">
    <property type="term" value="F:ATP hydrolysis activity"/>
    <property type="evidence" value="ECO:0007669"/>
    <property type="project" value="InterPro"/>
</dbReference>
<dbReference type="InterPro" id="IPR003439">
    <property type="entry name" value="ABC_transporter-like_ATP-bd"/>
</dbReference>
<dbReference type="InterPro" id="IPR056227">
    <property type="entry name" value="TMD0_ABC"/>
</dbReference>
<evidence type="ECO:0000256" key="4">
    <source>
        <dbReference type="ARBA" id="ARBA00022475"/>
    </source>
</evidence>
<organism evidence="16 17">
    <name type="scientific">Canariomyces notabilis</name>
    <dbReference type="NCBI Taxonomy" id="2074819"/>
    <lineage>
        <taxon>Eukaryota</taxon>
        <taxon>Fungi</taxon>
        <taxon>Dikarya</taxon>
        <taxon>Ascomycota</taxon>
        <taxon>Pezizomycotina</taxon>
        <taxon>Sordariomycetes</taxon>
        <taxon>Sordariomycetidae</taxon>
        <taxon>Sordariales</taxon>
        <taxon>Chaetomiaceae</taxon>
        <taxon>Canariomyces</taxon>
    </lineage>
</organism>
<dbReference type="Pfam" id="PF00664">
    <property type="entry name" value="ABC_membrane"/>
    <property type="match status" value="1"/>
</dbReference>
<feature type="transmembrane region" description="Helical" evidence="13">
    <location>
        <begin position="135"/>
        <end position="154"/>
    </location>
</feature>
<feature type="transmembrane region" description="Helical" evidence="13">
    <location>
        <begin position="280"/>
        <end position="297"/>
    </location>
</feature>
<dbReference type="InterPro" id="IPR017871">
    <property type="entry name" value="ABC_transporter-like_CS"/>
</dbReference>
<dbReference type="PROSITE" id="PS50929">
    <property type="entry name" value="ABC_TM1F"/>
    <property type="match status" value="2"/>
</dbReference>
<feature type="transmembrane region" description="Helical" evidence="13">
    <location>
        <begin position="414"/>
        <end position="437"/>
    </location>
</feature>
<feature type="transmembrane region" description="Helical" evidence="13">
    <location>
        <begin position="496"/>
        <end position="519"/>
    </location>
</feature>
<evidence type="ECO:0000256" key="9">
    <source>
        <dbReference type="ARBA" id="ARBA00023136"/>
    </source>
</evidence>
<evidence type="ECO:0000256" key="2">
    <source>
        <dbReference type="ARBA" id="ARBA00009726"/>
    </source>
</evidence>
<dbReference type="PANTHER" id="PTHR24223">
    <property type="entry name" value="ATP-BINDING CASSETTE SUB-FAMILY C"/>
    <property type="match status" value="1"/>
</dbReference>
<dbReference type="Proteomes" id="UP001302812">
    <property type="component" value="Unassembled WGS sequence"/>
</dbReference>
<dbReference type="InterPro" id="IPR050173">
    <property type="entry name" value="ABC_transporter_C-like"/>
</dbReference>
<evidence type="ECO:0000256" key="12">
    <source>
        <dbReference type="SAM" id="MobiDB-lite"/>
    </source>
</evidence>
<keyword evidence="3" id="KW-0813">Transport</keyword>
<feature type="transmembrane region" description="Helical" evidence="13">
    <location>
        <begin position="166"/>
        <end position="186"/>
    </location>
</feature>
<dbReference type="GO" id="GO:0005886">
    <property type="term" value="C:plasma membrane"/>
    <property type="evidence" value="ECO:0007669"/>
    <property type="project" value="UniProtKB-SubCell"/>
</dbReference>
<dbReference type="CDD" id="cd03244">
    <property type="entry name" value="ABCC_MRP_domain2"/>
    <property type="match status" value="1"/>
</dbReference>
<accession>A0AAN6QH57</accession>
<feature type="transmembrane region" description="Helical" evidence="13">
    <location>
        <begin position="71"/>
        <end position="93"/>
    </location>
</feature>
<evidence type="ECO:0000256" key="11">
    <source>
        <dbReference type="ARBA" id="ARBA00059074"/>
    </source>
</evidence>
<keyword evidence="8 13" id="KW-1133">Transmembrane helix</keyword>
<feature type="transmembrane region" description="Helical" evidence="13">
    <location>
        <begin position="1128"/>
        <end position="1149"/>
    </location>
</feature>
<dbReference type="FunFam" id="3.40.50.300:FF:000838">
    <property type="entry name" value="ABC multidrug transporter (Eurofung)"/>
    <property type="match status" value="1"/>
</dbReference>
<comment type="caution">
    <text evidence="16">The sequence shown here is derived from an EMBL/GenBank/DDBJ whole genome shotgun (WGS) entry which is preliminary data.</text>
</comment>
<feature type="domain" description="ABC transmembrane type-1" evidence="15">
    <location>
        <begin position="284"/>
        <end position="561"/>
    </location>
</feature>
<keyword evidence="5 13" id="KW-0812">Transmembrane</keyword>
<evidence type="ECO:0000256" key="13">
    <source>
        <dbReference type="SAM" id="Phobius"/>
    </source>
</evidence>